<dbReference type="InParanoid" id="A0A0C2WJK1"/>
<keyword evidence="2 7" id="KW-0645">Protease</keyword>
<accession>A0A0C2WJK1</accession>
<keyword evidence="7" id="KW-0964">Secreted</keyword>
<evidence type="ECO:0000256" key="6">
    <source>
        <dbReference type="ARBA" id="ARBA00023049"/>
    </source>
</evidence>
<dbReference type="GO" id="GO:0004222">
    <property type="term" value="F:metalloendopeptidase activity"/>
    <property type="evidence" value="ECO:0007669"/>
    <property type="project" value="InterPro"/>
</dbReference>
<reference evidence="8 9" key="1">
    <citation type="submission" date="2014-04" db="EMBL/GenBank/DDBJ databases">
        <title>Evolutionary Origins and Diversification of the Mycorrhizal Mutualists.</title>
        <authorList>
            <consortium name="DOE Joint Genome Institute"/>
            <consortium name="Mycorrhizal Genomics Consortium"/>
            <person name="Kohler A."/>
            <person name="Kuo A."/>
            <person name="Nagy L.G."/>
            <person name="Floudas D."/>
            <person name="Copeland A."/>
            <person name="Barry K.W."/>
            <person name="Cichocki N."/>
            <person name="Veneault-Fourrey C."/>
            <person name="LaButti K."/>
            <person name="Lindquist E.A."/>
            <person name="Lipzen A."/>
            <person name="Lundell T."/>
            <person name="Morin E."/>
            <person name="Murat C."/>
            <person name="Riley R."/>
            <person name="Ohm R."/>
            <person name="Sun H."/>
            <person name="Tunlid A."/>
            <person name="Henrissat B."/>
            <person name="Grigoriev I.V."/>
            <person name="Hibbett D.S."/>
            <person name="Martin F."/>
        </authorList>
    </citation>
    <scope>NUCLEOTIDE SEQUENCE [LARGE SCALE GENOMIC DNA]</scope>
    <source>
        <strain evidence="8 9">Koide BX008</strain>
    </source>
</reference>
<keyword evidence="6 7" id="KW-0482">Metalloprotease</keyword>
<gene>
    <name evidence="8" type="ORF">M378DRAFT_181836</name>
</gene>
<dbReference type="PANTHER" id="PTHR33478">
    <property type="entry name" value="EXTRACELLULAR METALLOPROTEINASE MEP"/>
    <property type="match status" value="1"/>
</dbReference>
<evidence type="ECO:0000256" key="5">
    <source>
        <dbReference type="ARBA" id="ARBA00022833"/>
    </source>
</evidence>
<proteinExistence type="inferred from homology"/>
<name>A0A0C2WJK1_AMAMK</name>
<dbReference type="InterPro" id="IPR001842">
    <property type="entry name" value="Peptidase_M36"/>
</dbReference>
<evidence type="ECO:0000256" key="4">
    <source>
        <dbReference type="ARBA" id="ARBA00022801"/>
    </source>
</evidence>
<dbReference type="SUPFAM" id="SSF55486">
    <property type="entry name" value="Metalloproteases ('zincins'), catalytic domain"/>
    <property type="match status" value="1"/>
</dbReference>
<keyword evidence="5 7" id="KW-0862">Zinc</keyword>
<dbReference type="Proteomes" id="UP000054549">
    <property type="component" value="Unassembled WGS sequence"/>
</dbReference>
<dbReference type="InterPro" id="IPR050371">
    <property type="entry name" value="Fungal_virulence_M36"/>
</dbReference>
<comment type="subcellular location">
    <subcellularLocation>
        <location evidence="7">Secreted</location>
    </subcellularLocation>
</comment>
<sequence length="113" mass="12303">MTSESSDGLNFRFTFNDNQDPTDANNIAASHVNAFYVANTVHDVAYRYGFTEDAFNFQFSNLGRGGGNAKGGDGVLLSVQDLSGVNNANFATPPDGQSGICRMFIWNLTSMRY</sequence>
<dbReference type="GO" id="GO:0005615">
    <property type="term" value="C:extracellular space"/>
    <property type="evidence" value="ECO:0007669"/>
    <property type="project" value="InterPro"/>
</dbReference>
<evidence type="ECO:0000256" key="7">
    <source>
        <dbReference type="RuleBase" id="RU364017"/>
    </source>
</evidence>
<dbReference type="OrthoDB" id="3227768at2759"/>
<dbReference type="GO" id="GO:0006508">
    <property type="term" value="P:proteolysis"/>
    <property type="evidence" value="ECO:0007669"/>
    <property type="project" value="UniProtKB-KW"/>
</dbReference>
<evidence type="ECO:0000256" key="3">
    <source>
        <dbReference type="ARBA" id="ARBA00022723"/>
    </source>
</evidence>
<keyword evidence="4 7" id="KW-0378">Hydrolase</keyword>
<comment type="cofactor">
    <cofactor evidence="1 7">
        <name>Zn(2+)</name>
        <dbReference type="ChEBI" id="CHEBI:29105"/>
    </cofactor>
</comment>
<dbReference type="Pfam" id="PF02128">
    <property type="entry name" value="Peptidase_M36"/>
    <property type="match status" value="1"/>
</dbReference>
<dbReference type="AlphaFoldDB" id="A0A0C2WJK1"/>
<dbReference type="EMBL" id="KN818396">
    <property type="protein sequence ID" value="KIL56846.1"/>
    <property type="molecule type" value="Genomic_DNA"/>
</dbReference>
<protein>
    <recommendedName>
        <fullName evidence="7">Extracellular metalloproteinase</fullName>
        <ecNumber evidence="7">3.4.24.-</ecNumber>
    </recommendedName>
    <alternativeName>
        <fullName evidence="7">Fungalysin</fullName>
    </alternativeName>
</protein>
<dbReference type="PANTHER" id="PTHR33478:SF1">
    <property type="entry name" value="EXTRACELLULAR METALLOPROTEINASE MEP"/>
    <property type="match status" value="1"/>
</dbReference>
<dbReference type="HOGENOM" id="CLU_2132902_0_0_1"/>
<comment type="similarity">
    <text evidence="7">Belongs to the peptidase M36 family.</text>
</comment>
<evidence type="ECO:0000256" key="2">
    <source>
        <dbReference type="ARBA" id="ARBA00022670"/>
    </source>
</evidence>
<evidence type="ECO:0000313" key="8">
    <source>
        <dbReference type="EMBL" id="KIL56846.1"/>
    </source>
</evidence>
<dbReference type="EC" id="3.4.24.-" evidence="7"/>
<organism evidence="8 9">
    <name type="scientific">Amanita muscaria (strain Koide BX008)</name>
    <dbReference type="NCBI Taxonomy" id="946122"/>
    <lineage>
        <taxon>Eukaryota</taxon>
        <taxon>Fungi</taxon>
        <taxon>Dikarya</taxon>
        <taxon>Basidiomycota</taxon>
        <taxon>Agaricomycotina</taxon>
        <taxon>Agaricomycetes</taxon>
        <taxon>Agaricomycetidae</taxon>
        <taxon>Agaricales</taxon>
        <taxon>Pluteineae</taxon>
        <taxon>Amanitaceae</taxon>
        <taxon>Amanita</taxon>
    </lineage>
</organism>
<dbReference type="GO" id="GO:0008270">
    <property type="term" value="F:zinc ion binding"/>
    <property type="evidence" value="ECO:0007669"/>
    <property type="project" value="InterPro"/>
</dbReference>
<evidence type="ECO:0000256" key="1">
    <source>
        <dbReference type="ARBA" id="ARBA00001947"/>
    </source>
</evidence>
<evidence type="ECO:0000313" key="9">
    <source>
        <dbReference type="Proteomes" id="UP000054549"/>
    </source>
</evidence>
<keyword evidence="9" id="KW-1185">Reference proteome</keyword>
<dbReference type="Gene3D" id="3.10.170.10">
    <property type="match status" value="1"/>
</dbReference>
<keyword evidence="7" id="KW-0865">Zymogen</keyword>
<keyword evidence="3 7" id="KW-0479">Metal-binding</keyword>